<dbReference type="GO" id="GO:0016829">
    <property type="term" value="F:lyase activity"/>
    <property type="evidence" value="ECO:0007669"/>
    <property type="project" value="UniProtKB-KW"/>
</dbReference>
<feature type="domain" description="Guanylate cyclase" evidence="3">
    <location>
        <begin position="11"/>
        <end position="66"/>
    </location>
</feature>
<gene>
    <name evidence="4" type="ORF">P879_06787</name>
</gene>
<feature type="non-terminal residue" evidence="4">
    <location>
        <position position="1"/>
    </location>
</feature>
<sequence length="156" mass="17387">SLTGSHLLTHTIKCGSFFRHCNQPQKIQISETTYERLKRFNVYDITPKGSAQLKDGGKIKTYWLNGRPDEADCERAAKLCARIHLEREQLADSNLSSSQLQGGESWGSWTGSRCSSAHTQASKRSSMTLSQRHSLSSRSAILESVAIDEKRNSSTQ</sequence>
<reference evidence="4 5" key="1">
    <citation type="submission" date="2019-07" db="EMBL/GenBank/DDBJ databases">
        <title>Annotation for the trematode Paragonimus westermani.</title>
        <authorList>
            <person name="Choi Y.-J."/>
        </authorList>
    </citation>
    <scope>NUCLEOTIDE SEQUENCE [LARGE SCALE GENOMIC DNA]</scope>
    <source>
        <strain evidence="4">180907_Pwestermani</strain>
    </source>
</reference>
<dbReference type="AlphaFoldDB" id="A0A8T0DLS7"/>
<dbReference type="SUPFAM" id="SSF55073">
    <property type="entry name" value="Nucleotide cyclase"/>
    <property type="match status" value="1"/>
</dbReference>
<dbReference type="InterPro" id="IPR029787">
    <property type="entry name" value="Nucleotide_cyclase"/>
</dbReference>
<dbReference type="GO" id="GO:0035556">
    <property type="term" value="P:intracellular signal transduction"/>
    <property type="evidence" value="ECO:0007669"/>
    <property type="project" value="InterPro"/>
</dbReference>
<evidence type="ECO:0000313" key="4">
    <source>
        <dbReference type="EMBL" id="KAF8568783.1"/>
    </source>
</evidence>
<dbReference type="EMBL" id="JTDF01002441">
    <property type="protein sequence ID" value="KAF8568783.1"/>
    <property type="molecule type" value="Genomic_DNA"/>
</dbReference>
<organism evidence="4 5">
    <name type="scientific">Paragonimus westermani</name>
    <dbReference type="NCBI Taxonomy" id="34504"/>
    <lineage>
        <taxon>Eukaryota</taxon>
        <taxon>Metazoa</taxon>
        <taxon>Spiralia</taxon>
        <taxon>Lophotrochozoa</taxon>
        <taxon>Platyhelminthes</taxon>
        <taxon>Trematoda</taxon>
        <taxon>Digenea</taxon>
        <taxon>Plagiorchiida</taxon>
        <taxon>Troglotremata</taxon>
        <taxon>Troglotrematidae</taxon>
        <taxon>Paragonimus</taxon>
    </lineage>
</organism>
<keyword evidence="5" id="KW-1185">Reference proteome</keyword>
<dbReference type="InterPro" id="IPR001054">
    <property type="entry name" value="A/G_cyclase"/>
</dbReference>
<protein>
    <recommendedName>
        <fullName evidence="3">Guanylate cyclase domain-containing protein</fullName>
    </recommendedName>
</protein>
<proteinExistence type="predicted"/>
<comment type="caution">
    <text evidence="4">The sequence shown here is derived from an EMBL/GenBank/DDBJ whole genome shotgun (WGS) entry which is preliminary data.</text>
</comment>
<dbReference type="Proteomes" id="UP000699462">
    <property type="component" value="Unassembled WGS sequence"/>
</dbReference>
<dbReference type="Pfam" id="PF00211">
    <property type="entry name" value="Guanylate_cyc"/>
    <property type="match status" value="1"/>
</dbReference>
<evidence type="ECO:0000256" key="2">
    <source>
        <dbReference type="SAM" id="MobiDB-lite"/>
    </source>
</evidence>
<dbReference type="OrthoDB" id="6127067at2759"/>
<evidence type="ECO:0000313" key="5">
    <source>
        <dbReference type="Proteomes" id="UP000699462"/>
    </source>
</evidence>
<dbReference type="GO" id="GO:0009190">
    <property type="term" value="P:cyclic nucleotide biosynthetic process"/>
    <property type="evidence" value="ECO:0007669"/>
    <property type="project" value="InterPro"/>
</dbReference>
<feature type="region of interest" description="Disordered" evidence="2">
    <location>
        <begin position="92"/>
        <end position="111"/>
    </location>
</feature>
<keyword evidence="1" id="KW-0456">Lyase</keyword>
<name>A0A8T0DLS7_9TREM</name>
<dbReference type="Gene3D" id="3.30.70.1230">
    <property type="entry name" value="Nucleotide cyclase"/>
    <property type="match status" value="1"/>
</dbReference>
<evidence type="ECO:0000256" key="1">
    <source>
        <dbReference type="ARBA" id="ARBA00023239"/>
    </source>
</evidence>
<evidence type="ECO:0000259" key="3">
    <source>
        <dbReference type="Pfam" id="PF00211"/>
    </source>
</evidence>
<accession>A0A8T0DLS7</accession>